<feature type="compositionally biased region" description="Basic and acidic residues" evidence="1">
    <location>
        <begin position="81"/>
        <end position="99"/>
    </location>
</feature>
<feature type="compositionally biased region" description="Low complexity" evidence="1">
    <location>
        <begin position="102"/>
        <end position="123"/>
    </location>
</feature>
<gene>
    <name evidence="2" type="ORF">ACFPOG_12910</name>
</gene>
<organism evidence="2 3">
    <name type="scientific">Paenibacillus aestuarii</name>
    <dbReference type="NCBI Taxonomy" id="516965"/>
    <lineage>
        <taxon>Bacteria</taxon>
        <taxon>Bacillati</taxon>
        <taxon>Bacillota</taxon>
        <taxon>Bacilli</taxon>
        <taxon>Bacillales</taxon>
        <taxon>Paenibacillaceae</taxon>
        <taxon>Paenibacillus</taxon>
    </lineage>
</organism>
<protein>
    <submittedName>
        <fullName evidence="2">Uncharacterized protein</fullName>
    </submittedName>
</protein>
<dbReference type="RefSeq" id="WP_377524853.1">
    <property type="nucleotide sequence ID" value="NZ_JBHSMJ010000017.1"/>
</dbReference>
<comment type="caution">
    <text evidence="2">The sequence shown here is derived from an EMBL/GenBank/DDBJ whole genome shotgun (WGS) entry which is preliminary data.</text>
</comment>
<name>A0ABW0K7D4_9BACL</name>
<reference evidence="3" key="1">
    <citation type="journal article" date="2019" name="Int. J. Syst. Evol. Microbiol.">
        <title>The Global Catalogue of Microorganisms (GCM) 10K type strain sequencing project: providing services to taxonomists for standard genome sequencing and annotation.</title>
        <authorList>
            <consortium name="The Broad Institute Genomics Platform"/>
            <consortium name="The Broad Institute Genome Sequencing Center for Infectious Disease"/>
            <person name="Wu L."/>
            <person name="Ma J."/>
        </authorList>
    </citation>
    <scope>NUCLEOTIDE SEQUENCE [LARGE SCALE GENOMIC DNA]</scope>
    <source>
        <strain evidence="3">KACC 11904</strain>
    </source>
</reference>
<evidence type="ECO:0000256" key="1">
    <source>
        <dbReference type="SAM" id="MobiDB-lite"/>
    </source>
</evidence>
<dbReference type="Proteomes" id="UP001596044">
    <property type="component" value="Unassembled WGS sequence"/>
</dbReference>
<keyword evidence="3" id="KW-1185">Reference proteome</keyword>
<feature type="region of interest" description="Disordered" evidence="1">
    <location>
        <begin position="81"/>
        <end position="130"/>
    </location>
</feature>
<dbReference type="EMBL" id="JBHSMJ010000017">
    <property type="protein sequence ID" value="MFC5449165.1"/>
    <property type="molecule type" value="Genomic_DNA"/>
</dbReference>
<proteinExistence type="predicted"/>
<accession>A0ABW0K7D4</accession>
<evidence type="ECO:0000313" key="2">
    <source>
        <dbReference type="EMBL" id="MFC5449165.1"/>
    </source>
</evidence>
<sequence length="213" mass="23875">MENNNQTHMDNVIDMFFKRDEEVTLSETIEQHQTGVGSDLNVACEEATATEASKVEEDVPLFLGGNGQFSLFGEHEVITQDSNHADVKDESCGSEEDTKNLSSGKKSTSIKSPSKKTPTTGSTLAVAAKPKKDQNLEVDDTWTIHYATENFRVTDFVNPLPASGKVKLEELRIEMEKEYFEFTKDRVRWDYDDALKRLYPDVSGTSKGCGLWH</sequence>
<evidence type="ECO:0000313" key="3">
    <source>
        <dbReference type="Proteomes" id="UP001596044"/>
    </source>
</evidence>